<accession>A0A922J8P5</accession>
<name>A0A922J8P5_CARIL</name>
<comment type="caution">
    <text evidence="2">The sequence shown here is derived from an EMBL/GenBank/DDBJ whole genome shotgun (WGS) entry which is preliminary data.</text>
</comment>
<feature type="transmembrane region" description="Helical" evidence="1">
    <location>
        <begin position="12"/>
        <end position="33"/>
    </location>
</feature>
<organism evidence="2 3">
    <name type="scientific">Carya illinoinensis</name>
    <name type="common">Pecan</name>
    <dbReference type="NCBI Taxonomy" id="32201"/>
    <lineage>
        <taxon>Eukaryota</taxon>
        <taxon>Viridiplantae</taxon>
        <taxon>Streptophyta</taxon>
        <taxon>Embryophyta</taxon>
        <taxon>Tracheophyta</taxon>
        <taxon>Spermatophyta</taxon>
        <taxon>Magnoliopsida</taxon>
        <taxon>eudicotyledons</taxon>
        <taxon>Gunneridae</taxon>
        <taxon>Pentapetalae</taxon>
        <taxon>rosids</taxon>
        <taxon>fabids</taxon>
        <taxon>Fagales</taxon>
        <taxon>Juglandaceae</taxon>
        <taxon>Carya</taxon>
    </lineage>
</organism>
<proteinExistence type="predicted"/>
<reference evidence="2" key="1">
    <citation type="submission" date="2021-01" db="EMBL/GenBank/DDBJ databases">
        <authorList>
            <person name="Lovell J.T."/>
            <person name="Bentley N."/>
            <person name="Bhattarai G."/>
            <person name="Jenkins J.W."/>
            <person name="Sreedasyam A."/>
            <person name="Alarcon Y."/>
            <person name="Bock C."/>
            <person name="Boston L."/>
            <person name="Carlson J."/>
            <person name="Cervantes K."/>
            <person name="Clermont K."/>
            <person name="Krom N."/>
            <person name="Kubenka K."/>
            <person name="Mamidi S."/>
            <person name="Mattison C."/>
            <person name="Monteros M."/>
            <person name="Pisani C."/>
            <person name="Plott C."/>
            <person name="Rajasekar S."/>
            <person name="Rhein H.S."/>
            <person name="Rohla C."/>
            <person name="Song M."/>
            <person name="Hilaire R.S."/>
            <person name="Shu S."/>
            <person name="Wells L."/>
            <person name="Wang X."/>
            <person name="Webber J."/>
            <person name="Heerema R.J."/>
            <person name="Klein P."/>
            <person name="Conner P."/>
            <person name="Grauke L."/>
            <person name="Grimwood J."/>
            <person name="Schmutz J."/>
            <person name="Randall J.J."/>
        </authorList>
    </citation>
    <scope>NUCLEOTIDE SEQUENCE</scope>
    <source>
        <tissue evidence="2">Leaf</tissue>
    </source>
</reference>
<feature type="transmembrane region" description="Helical" evidence="1">
    <location>
        <begin position="57"/>
        <end position="81"/>
    </location>
</feature>
<dbReference type="InterPro" id="IPR008390">
    <property type="entry name" value="AWPM-19"/>
</dbReference>
<keyword evidence="1" id="KW-1133">Transmembrane helix</keyword>
<keyword evidence="1" id="KW-0472">Membrane</keyword>
<evidence type="ECO:0000313" key="2">
    <source>
        <dbReference type="EMBL" id="KAG6696054.1"/>
    </source>
</evidence>
<gene>
    <name evidence="2" type="ORF">I3842_09G127700</name>
</gene>
<dbReference type="Pfam" id="PF05512">
    <property type="entry name" value="AWPM-19"/>
    <property type="match status" value="1"/>
</dbReference>
<keyword evidence="1" id="KW-0812">Transmembrane</keyword>
<dbReference type="PANTHER" id="PTHR33294:SF6">
    <property type="entry name" value="AWPM-19-LIKE FAMILY PROTEIN"/>
    <property type="match status" value="1"/>
</dbReference>
<dbReference type="AlphaFoldDB" id="A0A922J8P5"/>
<evidence type="ECO:0000256" key="1">
    <source>
        <dbReference type="SAM" id="Phobius"/>
    </source>
</evidence>
<dbReference type="EMBL" id="CM031833">
    <property type="protein sequence ID" value="KAG6696054.1"/>
    <property type="molecule type" value="Genomic_DNA"/>
</dbReference>
<dbReference type="Proteomes" id="UP000811246">
    <property type="component" value="Chromosome 9"/>
</dbReference>
<sequence>MAGEQQMKPTSELLLIVNFCMYVVDLGIGARAMNRVIFDHGFIIGPRFDLLAHFLPIYFPIGNVAIGFFVTFSLIAGVVGVA</sequence>
<evidence type="ECO:0000313" key="3">
    <source>
        <dbReference type="Proteomes" id="UP000811246"/>
    </source>
</evidence>
<protein>
    <submittedName>
        <fullName evidence="2">Uncharacterized protein</fullName>
    </submittedName>
</protein>
<dbReference type="PANTHER" id="PTHR33294">
    <property type="entry name" value="AWPM-19-LIKE FAMILY PROTEIN"/>
    <property type="match status" value="1"/>
</dbReference>